<reference evidence="1 2" key="1">
    <citation type="journal article" date="2014" name="Emerg. Infect. Dis.">
        <title>High-level Relatedness among Mycobacterium abscessus subsp. massiliense Strains from Widely Separated Outbreaks.</title>
        <authorList>
            <person name="Tettelin H."/>
            <person name="Davidson R.M."/>
            <person name="Agrawal S."/>
            <person name="Aitken M.L."/>
            <person name="Shallom S."/>
            <person name="Hasan N.A."/>
            <person name="Strong M."/>
            <person name="Nogueira de Moura V.C."/>
            <person name="De Groote M.A."/>
            <person name="Duarte R.S."/>
            <person name="Hine E."/>
            <person name="Parankush S."/>
            <person name="Su Q."/>
            <person name="Daugherty S.C."/>
            <person name="Fraser C.M."/>
            <person name="Brown-Elliott B.A."/>
            <person name="Wallace R.J.Jr."/>
            <person name="Holland S.M."/>
            <person name="Sampaio E.P."/>
            <person name="Olivier K.N."/>
            <person name="Jackson M."/>
            <person name="Zelazny A.M."/>
        </authorList>
    </citation>
    <scope>NUCLEOTIDE SEQUENCE [LARGE SCALE GENOMIC DNA]</scope>
    <source>
        <strain evidence="1 2">MAB_091912_2446</strain>
    </source>
</reference>
<dbReference type="InterPro" id="IPR012340">
    <property type="entry name" value="NA-bd_OB-fold"/>
</dbReference>
<accession>A0A829MI34</accession>
<evidence type="ECO:0000313" key="2">
    <source>
        <dbReference type="Proteomes" id="UP000018502"/>
    </source>
</evidence>
<name>A0A829MI34_9MYCO</name>
<keyword evidence="1" id="KW-0238">DNA-binding</keyword>
<comment type="caution">
    <text evidence="1">The sequence shown here is derived from an EMBL/GenBank/DDBJ whole genome shotgun (WGS) entry which is preliminary data.</text>
</comment>
<proteinExistence type="predicted"/>
<dbReference type="AlphaFoldDB" id="A0A829MI34"/>
<dbReference type="Proteomes" id="UP000018502">
    <property type="component" value="Unassembled WGS sequence"/>
</dbReference>
<protein>
    <submittedName>
        <fullName evidence="1">Cold-shock DNA-binding domain protein</fullName>
    </submittedName>
</protein>
<sequence>MAHGIVKFFKPEKGWGAIISPAMPDGLDAFAHYTLRARAFGCSAKGSASSSTTAGQLPIRRYLRASALTAVEPMGGCEPACVHPREEGCNRIPRVLGEHAIDSTLDT</sequence>
<gene>
    <name evidence="1" type="ORF">L833_1467</name>
</gene>
<dbReference type="GO" id="GO:0003677">
    <property type="term" value="F:DNA binding"/>
    <property type="evidence" value="ECO:0007669"/>
    <property type="project" value="UniProtKB-KW"/>
</dbReference>
<evidence type="ECO:0000313" key="1">
    <source>
        <dbReference type="EMBL" id="ESV64088.1"/>
    </source>
</evidence>
<organism evidence="1 2">
    <name type="scientific">Mycobacteroides abscessus MAB_091912_2446</name>
    <dbReference type="NCBI Taxonomy" id="1335414"/>
    <lineage>
        <taxon>Bacteria</taxon>
        <taxon>Bacillati</taxon>
        <taxon>Actinomycetota</taxon>
        <taxon>Actinomycetes</taxon>
        <taxon>Mycobacteriales</taxon>
        <taxon>Mycobacteriaceae</taxon>
        <taxon>Mycobacteroides</taxon>
        <taxon>Mycobacteroides abscessus</taxon>
    </lineage>
</organism>
<dbReference type="Gene3D" id="2.40.50.140">
    <property type="entry name" value="Nucleic acid-binding proteins"/>
    <property type="match status" value="1"/>
</dbReference>
<dbReference type="EMBL" id="AYTF01000001">
    <property type="protein sequence ID" value="ESV64088.1"/>
    <property type="molecule type" value="Genomic_DNA"/>
</dbReference>